<feature type="compositionally biased region" description="Basic and acidic residues" evidence="1">
    <location>
        <begin position="394"/>
        <end position="422"/>
    </location>
</feature>
<dbReference type="InterPro" id="IPR009604">
    <property type="entry name" value="LsmAD_domain"/>
</dbReference>
<feature type="compositionally biased region" description="Polar residues" evidence="1">
    <location>
        <begin position="501"/>
        <end position="512"/>
    </location>
</feature>
<dbReference type="Proteomes" id="UP001151529">
    <property type="component" value="Chromosome 1"/>
</dbReference>
<comment type="caution">
    <text evidence="3">The sequence shown here is derived from an EMBL/GenBank/DDBJ whole genome shotgun (WGS) entry which is preliminary data.</text>
</comment>
<dbReference type="Pfam" id="PF14438">
    <property type="entry name" value="SM-ATX"/>
    <property type="match status" value="1"/>
</dbReference>
<feature type="region of interest" description="Disordered" evidence="1">
    <location>
        <begin position="490"/>
        <end position="512"/>
    </location>
</feature>
<feature type="compositionally biased region" description="Polar residues" evidence="1">
    <location>
        <begin position="43"/>
        <end position="59"/>
    </location>
</feature>
<dbReference type="EMBL" id="JAPFFL010000007">
    <property type="protein sequence ID" value="KAJ6715151.1"/>
    <property type="molecule type" value="Genomic_DNA"/>
</dbReference>
<dbReference type="GO" id="GO:0003729">
    <property type="term" value="F:mRNA binding"/>
    <property type="evidence" value="ECO:0007669"/>
    <property type="project" value="TreeGrafter"/>
</dbReference>
<gene>
    <name evidence="3" type="ORF">OIU85_026634</name>
</gene>
<sequence length="690" mass="75728">MSRLEEGAAVEMNLQQAMQPKSPANGFGRRRADRDWGTRFENKVQSGKAHTNRSSNAGTTGKVGVYESPLRDRLVYLTTCLIGHPVEVQLKNGSVYSGTCYTTNAEKEFAIVLKMARLIKDDSLRGQKAECVSKAPSKTLILPGKEVVQVVAKDVSVTIDGMSNELQHAKQQEIMIDSFISRSQLVETERELEPWVPDKDEPQCPELDNIFDGHWNRGWDQFETNEMLFGVKSTFDEELYTTKLERGPQMKDLEREAVRIAREIEGEETRDLHLAEERGIHLDESFDVDEETRFSSVFRGGAIDDGGHEELDDVVLSSHSSETFGGPSASCNKKSAELTHAKSNVGTQVLSTSSSDEVQCSQSSTCADLHHPGFHDRAAQLALEPPTSLSTLRSETRAQEDRHCEHGELDSIKEHVEEKMLTDDAQLSKGKDLKSLDGKKNESDKGRLSSNTTAYTPPSHVFPKYNKKTSSPGQLLDGVASAKGAVEMQPANTRGRPGISAPSNSDCAGALPTSSVPGLSPCSSMGSLSSEKSTLNPHAKEFKLNPNAKSFTPSQTPARPPSPMPDGSFYFQPNLSAPPHMHGMPVGVGPGPSFNGQQPVIFNPQVAPLQTPQAYFHPGGPQFGQQMLLGHPRQVLYMPSYQPVSKILIFNFNREDLSRLFFSLLHNNPCSIRKTGAGFICLLSGELPYF</sequence>
<dbReference type="PANTHER" id="PTHR12854:SF7">
    <property type="entry name" value="ATAXIN-2 HOMOLOG"/>
    <property type="match status" value="1"/>
</dbReference>
<organism evidence="3 4">
    <name type="scientific">Salix viminalis</name>
    <name type="common">Common osier</name>
    <name type="synonym">Basket willow</name>
    <dbReference type="NCBI Taxonomy" id="40686"/>
    <lineage>
        <taxon>Eukaryota</taxon>
        <taxon>Viridiplantae</taxon>
        <taxon>Streptophyta</taxon>
        <taxon>Embryophyta</taxon>
        <taxon>Tracheophyta</taxon>
        <taxon>Spermatophyta</taxon>
        <taxon>Magnoliopsida</taxon>
        <taxon>eudicotyledons</taxon>
        <taxon>Gunneridae</taxon>
        <taxon>Pentapetalae</taxon>
        <taxon>rosids</taxon>
        <taxon>fabids</taxon>
        <taxon>Malpighiales</taxon>
        <taxon>Salicaceae</taxon>
        <taxon>Saliceae</taxon>
        <taxon>Salix</taxon>
    </lineage>
</organism>
<dbReference type="AlphaFoldDB" id="A0A9Q0YYT1"/>
<evidence type="ECO:0000256" key="1">
    <source>
        <dbReference type="SAM" id="MobiDB-lite"/>
    </source>
</evidence>
<feature type="region of interest" description="Disordered" evidence="1">
    <location>
        <begin position="41"/>
        <end position="62"/>
    </location>
</feature>
<feature type="region of interest" description="Disordered" evidence="1">
    <location>
        <begin position="541"/>
        <end position="562"/>
    </location>
</feature>
<dbReference type="GO" id="GO:0010494">
    <property type="term" value="C:cytoplasmic stress granule"/>
    <property type="evidence" value="ECO:0007669"/>
    <property type="project" value="TreeGrafter"/>
</dbReference>
<dbReference type="InterPro" id="IPR025852">
    <property type="entry name" value="SM_dom_ATX"/>
</dbReference>
<protein>
    <submittedName>
        <fullName evidence="3">ATAXIN 2-RELATED</fullName>
    </submittedName>
</protein>
<dbReference type="GO" id="GO:0034063">
    <property type="term" value="P:stress granule assembly"/>
    <property type="evidence" value="ECO:0007669"/>
    <property type="project" value="TreeGrafter"/>
</dbReference>
<dbReference type="SMART" id="SM01272">
    <property type="entry name" value="LsmAD"/>
    <property type="match status" value="1"/>
</dbReference>
<accession>A0A9Q0YYT1</accession>
<proteinExistence type="predicted"/>
<dbReference type="PANTHER" id="PTHR12854">
    <property type="entry name" value="ATAXIN 2-RELATED"/>
    <property type="match status" value="1"/>
</dbReference>
<evidence type="ECO:0000313" key="3">
    <source>
        <dbReference type="EMBL" id="KAJ6715151.1"/>
    </source>
</evidence>
<dbReference type="InterPro" id="IPR045117">
    <property type="entry name" value="ATXN2-like"/>
</dbReference>
<evidence type="ECO:0000259" key="2">
    <source>
        <dbReference type="SMART" id="SM01272"/>
    </source>
</evidence>
<keyword evidence="4" id="KW-1185">Reference proteome</keyword>
<reference evidence="3" key="2">
    <citation type="journal article" date="2023" name="Int. J. Mol. Sci.">
        <title>De Novo Assembly and Annotation of 11 Diverse Shrub Willow (Salix) Genomes Reveals Novel Gene Organization in Sex-Linked Regions.</title>
        <authorList>
            <person name="Hyden B."/>
            <person name="Feng K."/>
            <person name="Yates T.B."/>
            <person name="Jawdy S."/>
            <person name="Cereghino C."/>
            <person name="Smart L.B."/>
            <person name="Muchero W."/>
        </authorList>
    </citation>
    <scope>NUCLEOTIDE SEQUENCE [LARGE SCALE GENOMIC DNA]</scope>
    <source>
        <tissue evidence="3">Shoot tip</tissue>
    </source>
</reference>
<dbReference type="OrthoDB" id="2275718at2759"/>
<dbReference type="Pfam" id="PF06741">
    <property type="entry name" value="LsmAD"/>
    <property type="match status" value="1"/>
</dbReference>
<feature type="compositionally biased region" description="Polar residues" evidence="1">
    <location>
        <begin position="547"/>
        <end position="557"/>
    </location>
</feature>
<reference evidence="3" key="1">
    <citation type="submission" date="2022-11" db="EMBL/GenBank/DDBJ databases">
        <authorList>
            <person name="Hyden B.L."/>
            <person name="Feng K."/>
            <person name="Yates T."/>
            <person name="Jawdy S."/>
            <person name="Smart L.B."/>
            <person name="Muchero W."/>
        </authorList>
    </citation>
    <scope>NUCLEOTIDE SEQUENCE</scope>
    <source>
        <tissue evidence="3">Shoot tip</tissue>
    </source>
</reference>
<feature type="compositionally biased region" description="Basic and acidic residues" evidence="1">
    <location>
        <begin position="429"/>
        <end position="447"/>
    </location>
</feature>
<feature type="domain" description="LsmAD" evidence="2">
    <location>
        <begin position="229"/>
        <end position="300"/>
    </location>
</feature>
<evidence type="ECO:0000313" key="4">
    <source>
        <dbReference type="Proteomes" id="UP001151529"/>
    </source>
</evidence>
<name>A0A9Q0YYT1_SALVM</name>
<feature type="region of interest" description="Disordered" evidence="1">
    <location>
        <begin position="383"/>
        <end position="472"/>
    </location>
</feature>